<dbReference type="NCBIfam" id="TIGR00768">
    <property type="entry name" value="rimK_fam"/>
    <property type="match status" value="1"/>
</dbReference>
<dbReference type="GO" id="GO:0046872">
    <property type="term" value="F:metal ion binding"/>
    <property type="evidence" value="ECO:0007669"/>
    <property type="project" value="UniProtKB-KW"/>
</dbReference>
<dbReference type="Gene3D" id="3.30.1490.20">
    <property type="entry name" value="ATP-grasp fold, A domain"/>
    <property type="match status" value="1"/>
</dbReference>
<dbReference type="SUPFAM" id="SSF56059">
    <property type="entry name" value="Glutathione synthetase ATP-binding domain-like"/>
    <property type="match status" value="1"/>
</dbReference>
<protein>
    <submittedName>
        <fullName evidence="12">Alpha-aminoadipate--LysW ligase LysX</fullName>
        <ecNumber evidence="12">6.3.2.-</ecNumber>
    </submittedName>
</protein>
<dbReference type="GO" id="GO:0005737">
    <property type="term" value="C:cytoplasm"/>
    <property type="evidence" value="ECO:0007669"/>
    <property type="project" value="TreeGrafter"/>
</dbReference>
<organism evidence="12 13">
    <name type="scientific">Candidatus Nitrosocosmicus oleophilus</name>
    <dbReference type="NCBI Taxonomy" id="1353260"/>
    <lineage>
        <taxon>Archaea</taxon>
        <taxon>Nitrososphaerota</taxon>
        <taxon>Nitrososphaeria</taxon>
        <taxon>Nitrososphaerales</taxon>
        <taxon>Nitrososphaeraceae</taxon>
        <taxon>Candidatus Nitrosocosmicus</taxon>
    </lineage>
</organism>
<dbReference type="GeneID" id="60422178"/>
<dbReference type="KEGG" id="taa:NMY3_02228"/>
<sequence>MGTINIEEDASSLYILFDNIRWEEKSIIEKAKQTGINVKSIDCKDLVLFLNEDTKKFKDKVILQRCISYFRSLHSTGGLEGLGARMINSLYTSFMCGNKLISHIELQRNGIQTPNAMCAFNAGSAIEGIKKFGYPVVIKPTVGSWGRLIGLLNDEEAAKAVLEDREHMFPIYHINYFEEFIKRPPRDIRAIVIGDEVVAAIYRYSGTNEWKTNMALGGHASPCPITTELEEICMKSSKIFKGDIVGVDLMESEKYGLVVHEVNNTTEFKNTVRVTGVDIPGLIVDYMTNILKK</sequence>
<reference evidence="13" key="1">
    <citation type="submission" date="2015-10" db="EMBL/GenBank/DDBJ databases">
        <title>Niche specialization of a soil ammonia-oxidizing archaeon, Candidatus Nitrosocosmicus oleophilus.</title>
        <authorList>
            <person name="Jung M.-Y."/>
            <person name="Rhee S.-K."/>
        </authorList>
    </citation>
    <scope>NUCLEOTIDE SEQUENCE [LARGE SCALE GENOMIC DNA]</scope>
    <source>
        <strain evidence="13">MY3</strain>
    </source>
</reference>
<dbReference type="SUPFAM" id="SSF52440">
    <property type="entry name" value="PreATP-grasp domain"/>
    <property type="match status" value="1"/>
</dbReference>
<dbReference type="EC" id="6.3.2.-" evidence="12"/>
<evidence type="ECO:0000313" key="12">
    <source>
        <dbReference type="EMBL" id="ALI36428.1"/>
    </source>
</evidence>
<dbReference type="GO" id="GO:0009085">
    <property type="term" value="P:lysine biosynthetic process"/>
    <property type="evidence" value="ECO:0007669"/>
    <property type="project" value="InterPro"/>
</dbReference>
<keyword evidence="13" id="KW-1185">Reference proteome</keyword>
<evidence type="ECO:0000256" key="6">
    <source>
        <dbReference type="ARBA" id="ARBA00022741"/>
    </source>
</evidence>
<dbReference type="EMBL" id="CP012850">
    <property type="protein sequence ID" value="ALI36428.1"/>
    <property type="molecule type" value="Genomic_DNA"/>
</dbReference>
<dbReference type="PANTHER" id="PTHR21621:SF2">
    <property type="entry name" value="COENZYME GAMMA-F420-2:ALPHA-L-GLUTAMATE LIGASE"/>
    <property type="match status" value="1"/>
</dbReference>
<gene>
    <name evidence="12" type="primary">lysX_2</name>
    <name evidence="12" type="ORF">NMY3_02228</name>
</gene>
<evidence type="ECO:0000256" key="4">
    <source>
        <dbReference type="ARBA" id="ARBA00022605"/>
    </source>
</evidence>
<dbReference type="Gene3D" id="3.30.470.20">
    <property type="entry name" value="ATP-grasp fold, B domain"/>
    <property type="match status" value="1"/>
</dbReference>
<dbReference type="InterPro" id="IPR054562">
    <property type="entry name" value="LysX/ArgX_preATP_grasp"/>
</dbReference>
<dbReference type="InterPro" id="IPR016185">
    <property type="entry name" value="PreATP-grasp_dom_sf"/>
</dbReference>
<dbReference type="PROSITE" id="PS50975">
    <property type="entry name" value="ATP_GRASP"/>
    <property type="match status" value="1"/>
</dbReference>
<evidence type="ECO:0000313" key="13">
    <source>
        <dbReference type="Proteomes" id="UP000058925"/>
    </source>
</evidence>
<keyword evidence="7 10" id="KW-0067">ATP-binding</keyword>
<dbReference type="Pfam" id="PF08443">
    <property type="entry name" value="RimK"/>
    <property type="match status" value="1"/>
</dbReference>
<proteinExistence type="inferred from homology"/>
<dbReference type="InterPro" id="IPR011761">
    <property type="entry name" value="ATP-grasp"/>
</dbReference>
<dbReference type="FunFam" id="3.30.470.20:FF:000058">
    <property type="entry name" value="Alpha-aminoadipate--LysW ligase LysX protein"/>
    <property type="match status" value="1"/>
</dbReference>
<keyword evidence="6 10" id="KW-0547">Nucleotide-binding</keyword>
<dbReference type="Pfam" id="PF22626">
    <property type="entry name" value="LysX_preATP_grasp"/>
    <property type="match status" value="1"/>
</dbReference>
<dbReference type="InterPro" id="IPR004666">
    <property type="entry name" value="Rp_bS6_RimK/Lys_biosynth_LsyX"/>
</dbReference>
<keyword evidence="3 12" id="KW-0436">Ligase</keyword>
<keyword evidence="4" id="KW-0028">Amino-acid biosynthesis</keyword>
<dbReference type="InterPro" id="IPR013815">
    <property type="entry name" value="ATP_grasp_subdomain_1"/>
</dbReference>
<comment type="cofactor">
    <cofactor evidence="1">
        <name>Mg(2+)</name>
        <dbReference type="ChEBI" id="CHEBI:18420"/>
    </cofactor>
</comment>
<evidence type="ECO:0000256" key="3">
    <source>
        <dbReference type="ARBA" id="ARBA00022598"/>
    </source>
</evidence>
<dbReference type="OrthoDB" id="33241at2157"/>
<evidence type="ECO:0000256" key="10">
    <source>
        <dbReference type="PROSITE-ProRule" id="PRU00409"/>
    </source>
</evidence>
<dbReference type="Proteomes" id="UP000058925">
    <property type="component" value="Chromosome"/>
</dbReference>
<evidence type="ECO:0000256" key="2">
    <source>
        <dbReference type="ARBA" id="ARBA00006239"/>
    </source>
</evidence>
<keyword evidence="8" id="KW-0460">Magnesium</keyword>
<evidence type="ECO:0000256" key="8">
    <source>
        <dbReference type="ARBA" id="ARBA00022842"/>
    </source>
</evidence>
<comment type="pathway">
    <text evidence="9">Amino-acid biosynthesis.</text>
</comment>
<evidence type="ECO:0000256" key="9">
    <source>
        <dbReference type="ARBA" id="ARBA00029440"/>
    </source>
</evidence>
<dbReference type="NCBIfam" id="TIGR02144">
    <property type="entry name" value="LysX_arch"/>
    <property type="match status" value="1"/>
</dbReference>
<dbReference type="FunFam" id="3.30.1490.20:FF:000025">
    <property type="entry name" value="Alpha-aminoadipate--LysW ligase LysX protein"/>
    <property type="match status" value="1"/>
</dbReference>
<dbReference type="GO" id="GO:0005524">
    <property type="term" value="F:ATP binding"/>
    <property type="evidence" value="ECO:0007669"/>
    <property type="project" value="UniProtKB-UniRule"/>
</dbReference>
<dbReference type="Gene3D" id="3.40.50.20">
    <property type="match status" value="1"/>
</dbReference>
<dbReference type="AlphaFoldDB" id="A0A654LY44"/>
<dbReference type="GO" id="GO:0043774">
    <property type="term" value="F:coenzyme F420-2 alpha-glutamyl ligase activity"/>
    <property type="evidence" value="ECO:0007669"/>
    <property type="project" value="TreeGrafter"/>
</dbReference>
<dbReference type="PANTHER" id="PTHR21621">
    <property type="entry name" value="RIBOSOMAL PROTEIN S6 MODIFICATION PROTEIN"/>
    <property type="match status" value="1"/>
</dbReference>
<dbReference type="InterPro" id="IPR013651">
    <property type="entry name" value="ATP-grasp_RimK-type"/>
</dbReference>
<evidence type="ECO:0000256" key="7">
    <source>
        <dbReference type="ARBA" id="ARBA00022840"/>
    </source>
</evidence>
<evidence type="ECO:0000256" key="1">
    <source>
        <dbReference type="ARBA" id="ARBA00001946"/>
    </source>
</evidence>
<evidence type="ECO:0000259" key="11">
    <source>
        <dbReference type="PROSITE" id="PS50975"/>
    </source>
</evidence>
<dbReference type="InterPro" id="IPR011870">
    <property type="entry name" value="LysX_arch"/>
</dbReference>
<name>A0A654LY44_9ARCH</name>
<comment type="similarity">
    <text evidence="2">Belongs to the RimK family. LysX subfamily.</text>
</comment>
<keyword evidence="5" id="KW-0479">Metal-binding</keyword>
<dbReference type="RefSeq" id="WP_196815687.1">
    <property type="nucleotide sequence ID" value="NZ_CP012850.1"/>
</dbReference>
<accession>A0A654LY44</accession>
<feature type="domain" description="ATP-grasp" evidence="11">
    <location>
        <begin position="103"/>
        <end position="288"/>
    </location>
</feature>
<evidence type="ECO:0000256" key="5">
    <source>
        <dbReference type="ARBA" id="ARBA00022723"/>
    </source>
</evidence>